<keyword evidence="3 8" id="KW-0479">Metal-binding</keyword>
<comment type="cofactor">
    <cofactor evidence="8">
        <name>Zn(2+)</name>
        <dbReference type="ChEBI" id="CHEBI:29105"/>
    </cofactor>
    <text evidence="8">Binds 2 zinc ions per subunit.</text>
</comment>
<feature type="binding site" evidence="8">
    <location>
        <position position="412"/>
    </location>
    <ligand>
        <name>Zn(2+)</name>
        <dbReference type="ChEBI" id="CHEBI:29105"/>
        <label>2</label>
    </ligand>
</feature>
<dbReference type="InterPro" id="IPR005259">
    <property type="entry name" value="PriA"/>
</dbReference>
<keyword evidence="2 8" id="KW-0235">DNA replication</keyword>
<feature type="binding site" evidence="8">
    <location>
        <position position="394"/>
    </location>
    <ligand>
        <name>Zn(2+)</name>
        <dbReference type="ChEBI" id="CHEBI:29105"/>
        <label>2</label>
    </ligand>
</feature>
<evidence type="ECO:0000256" key="4">
    <source>
        <dbReference type="ARBA" id="ARBA00022741"/>
    </source>
</evidence>
<gene>
    <name evidence="8" type="primary">priA</name>
    <name evidence="10" type="ORF">ACFSW7_11015</name>
</gene>
<evidence type="ECO:0000313" key="11">
    <source>
        <dbReference type="Proteomes" id="UP001597492"/>
    </source>
</evidence>
<feature type="binding site" evidence="8">
    <location>
        <position position="391"/>
    </location>
    <ligand>
        <name>Zn(2+)</name>
        <dbReference type="ChEBI" id="CHEBI:29105"/>
        <label>2</label>
    </ligand>
</feature>
<dbReference type="Gene3D" id="3.40.50.300">
    <property type="entry name" value="P-loop containing nucleotide triphosphate hydrolases"/>
    <property type="match status" value="1"/>
</dbReference>
<dbReference type="Pfam" id="PF17764">
    <property type="entry name" value="PriA_3primeBD"/>
    <property type="match status" value="1"/>
</dbReference>
<feature type="domain" description="Primosomal protein N' 3' DNA-binding" evidence="9">
    <location>
        <begin position="7"/>
        <end position="108"/>
    </location>
</feature>
<reference evidence="11" key="1">
    <citation type="journal article" date="2019" name="Int. J. Syst. Evol. Microbiol.">
        <title>The Global Catalogue of Microorganisms (GCM) 10K type strain sequencing project: providing services to taxonomists for standard genome sequencing and annotation.</title>
        <authorList>
            <consortium name="The Broad Institute Genomics Platform"/>
            <consortium name="The Broad Institute Genome Sequencing Center for Infectious Disease"/>
            <person name="Wu L."/>
            <person name="Ma J."/>
        </authorList>
    </citation>
    <scope>NUCLEOTIDE SEQUENCE [LARGE SCALE GENOMIC DNA]</scope>
    <source>
        <strain evidence="11">TISTR 1514</strain>
    </source>
</reference>
<comment type="similarity">
    <text evidence="8">Belongs to the helicase family. PriA subfamily.</text>
</comment>
<dbReference type="InterPro" id="IPR027417">
    <property type="entry name" value="P-loop_NTPase"/>
</dbReference>
<protein>
    <recommendedName>
        <fullName evidence="8">Probable replication restart protein PriA</fullName>
    </recommendedName>
    <alternativeName>
        <fullName evidence="8">Putative ATP-dependent DNA helicase PriA</fullName>
    </alternativeName>
</protein>
<sequence length="658" mass="70704">MTHSVARVVLDTPLPQLDRVFEYEIPDELRGEVGPGMRVKVPLRSGGRVVQGFVVETADTPEYGGRLAKVESLVSRAAVLSPELAELARTVADRQAGTMSDVLRLAIPARSARLEARWLEDEAGERAARVAAAPPTVETGLAELYGPEFLAACVATEPQRVSLRVPVGVVDGVPRALRTLIEVAAVEVAQGRSAIVLVPDYRDLDLALEAANTLLPLDRIRAFDSRQKPMPRYEQFLLALEPVPQLIVGTRSAVYAPAFRLGAMLLWDDDDESFREPHAPYAHSREVALMRARRADASVVLAGHSPSLEARRLVRTGWLREVGPGTPQRPKIIPAAATLGDEGALRDARIPPPAWRAAKAALASGPVLVQVGRAGYRPRLACTECRTPASCTNCGGPLRQTGPESPPSCAVCGRVHADWHCRECGGQRLRAGGTGHERTAEELGRAFPETRVVVADGAERLVSVGAEPQLVVATRGAEPVPEHGYRAVLLLDVDGALARESLHTTEDALRAWSNAAALASDDGVVILAGQVSPPLVALRDWQQHAWADAELEQRRELFFPPAVRVGVVTGSELEVDAAVRRLTDLDGLELQVLGPVPDADERDRSRAVLRFGYRSGPTLAAALKAELVAQATASRRRSAGRGTPASTLRVQLDAPDVF</sequence>
<comment type="subunit">
    <text evidence="8">Component of the replication restart primosome.</text>
</comment>
<dbReference type="InterPro" id="IPR042115">
    <property type="entry name" value="PriA_3primeBD_sf"/>
</dbReference>
<accession>A0ABW5UYX2</accession>
<comment type="function">
    <text evidence="8">Initiates the restart of stalled replication forks, which reloads the replicative helicase on sites other than the origin of replication. Recognizes and binds to abandoned replication forks and remodels them to uncover a helicase loading site. Promotes assembly of the primosome at these replication forks.</text>
</comment>
<keyword evidence="1 8" id="KW-0639">Primosome</keyword>
<name>A0ABW5UYX2_9MICO</name>
<dbReference type="HAMAP" id="MF_00983">
    <property type="entry name" value="PriA"/>
    <property type="match status" value="1"/>
</dbReference>
<feature type="binding site" evidence="8">
    <location>
        <position position="424"/>
    </location>
    <ligand>
        <name>Zn(2+)</name>
        <dbReference type="ChEBI" id="CHEBI:29105"/>
        <label>1</label>
    </ligand>
</feature>
<dbReference type="Proteomes" id="UP001597492">
    <property type="component" value="Unassembled WGS sequence"/>
</dbReference>
<dbReference type="EMBL" id="JBHUNE010000008">
    <property type="protein sequence ID" value="MFD2758907.1"/>
    <property type="molecule type" value="Genomic_DNA"/>
</dbReference>
<evidence type="ECO:0000313" key="10">
    <source>
        <dbReference type="EMBL" id="MFD2758907.1"/>
    </source>
</evidence>
<dbReference type="InterPro" id="IPR041222">
    <property type="entry name" value="PriA_3primeBD"/>
</dbReference>
<evidence type="ECO:0000259" key="9">
    <source>
        <dbReference type="Pfam" id="PF17764"/>
    </source>
</evidence>
<feature type="binding site" evidence="8">
    <location>
        <position position="409"/>
    </location>
    <ligand>
        <name>Zn(2+)</name>
        <dbReference type="ChEBI" id="CHEBI:29105"/>
        <label>2</label>
    </ligand>
</feature>
<proteinExistence type="inferred from homology"/>
<dbReference type="PANTHER" id="PTHR30580:SF0">
    <property type="entry name" value="PRIMOSOMAL PROTEIN N"/>
    <property type="match status" value="1"/>
</dbReference>
<keyword evidence="6 8" id="KW-0067">ATP-binding</keyword>
<evidence type="ECO:0000256" key="6">
    <source>
        <dbReference type="ARBA" id="ARBA00022840"/>
    </source>
</evidence>
<dbReference type="Gene3D" id="3.40.1440.60">
    <property type="entry name" value="PriA, 3(prime) DNA-binding domain"/>
    <property type="match status" value="1"/>
</dbReference>
<feature type="binding site" evidence="8">
    <location>
        <position position="385"/>
    </location>
    <ligand>
        <name>Zn(2+)</name>
        <dbReference type="ChEBI" id="CHEBI:29105"/>
        <label>1</label>
    </ligand>
</feature>
<keyword evidence="7 8" id="KW-0238">DNA-binding</keyword>
<comment type="caution">
    <text evidence="8">As this protein does not have any detectable helicase domains, it probably does not have helicase activity.</text>
</comment>
<keyword evidence="5 8" id="KW-0862">Zinc</keyword>
<evidence type="ECO:0000256" key="2">
    <source>
        <dbReference type="ARBA" id="ARBA00022705"/>
    </source>
</evidence>
<evidence type="ECO:0000256" key="3">
    <source>
        <dbReference type="ARBA" id="ARBA00022723"/>
    </source>
</evidence>
<evidence type="ECO:0000256" key="1">
    <source>
        <dbReference type="ARBA" id="ARBA00022515"/>
    </source>
</evidence>
<feature type="binding site" evidence="8">
    <location>
        <position position="382"/>
    </location>
    <ligand>
        <name>Zn(2+)</name>
        <dbReference type="ChEBI" id="CHEBI:29105"/>
        <label>1</label>
    </ligand>
</feature>
<keyword evidence="4 8" id="KW-0547">Nucleotide-binding</keyword>
<dbReference type="RefSeq" id="WP_019617511.1">
    <property type="nucleotide sequence ID" value="NZ_JBHUNE010000008.1"/>
</dbReference>
<dbReference type="PANTHER" id="PTHR30580">
    <property type="entry name" value="PRIMOSOMAL PROTEIN N"/>
    <property type="match status" value="1"/>
</dbReference>
<evidence type="ECO:0000256" key="5">
    <source>
        <dbReference type="ARBA" id="ARBA00022833"/>
    </source>
</evidence>
<organism evidence="10 11">
    <name type="scientific">Gulosibacter faecalis</name>
    <dbReference type="NCBI Taxonomy" id="272240"/>
    <lineage>
        <taxon>Bacteria</taxon>
        <taxon>Bacillati</taxon>
        <taxon>Actinomycetota</taxon>
        <taxon>Actinomycetes</taxon>
        <taxon>Micrococcales</taxon>
        <taxon>Microbacteriaceae</taxon>
        <taxon>Gulosibacter</taxon>
    </lineage>
</organism>
<evidence type="ECO:0000256" key="8">
    <source>
        <dbReference type="HAMAP-Rule" id="MF_00983"/>
    </source>
</evidence>
<feature type="binding site" evidence="8">
    <location>
        <position position="421"/>
    </location>
    <ligand>
        <name>Zn(2+)</name>
        <dbReference type="ChEBI" id="CHEBI:29105"/>
        <label>1</label>
    </ligand>
</feature>
<evidence type="ECO:0000256" key="7">
    <source>
        <dbReference type="ARBA" id="ARBA00023125"/>
    </source>
</evidence>
<comment type="caution">
    <text evidence="10">The sequence shown here is derived from an EMBL/GenBank/DDBJ whole genome shotgun (WGS) entry which is preliminary data.</text>
</comment>
<keyword evidence="11" id="KW-1185">Reference proteome</keyword>